<dbReference type="Gene3D" id="3.40.50.720">
    <property type="entry name" value="NAD(P)-binding Rossmann-like Domain"/>
    <property type="match status" value="1"/>
</dbReference>
<evidence type="ECO:0000256" key="3">
    <source>
        <dbReference type="ARBA" id="ARBA00011048"/>
    </source>
</evidence>
<reference evidence="12 13" key="1">
    <citation type="submission" date="2018-04" db="EMBL/GenBank/DDBJ databases">
        <title>Genomic Encyclopedia of Type Strains, Phase IV (KMG-IV): sequencing the most valuable type-strain genomes for metagenomic binning, comparative biology and taxonomic classification.</title>
        <authorList>
            <person name="Goeker M."/>
        </authorList>
    </citation>
    <scope>NUCLEOTIDE SEQUENCE [LARGE SCALE GENOMIC DNA]</scope>
    <source>
        <strain evidence="12 13">DSM 10065</strain>
    </source>
</reference>
<evidence type="ECO:0000256" key="7">
    <source>
        <dbReference type="ARBA" id="ARBA00023002"/>
    </source>
</evidence>
<dbReference type="CDD" id="cd04734">
    <property type="entry name" value="OYE_like_3_FMN"/>
    <property type="match status" value="1"/>
</dbReference>
<comment type="caution">
    <text evidence="12">The sequence shown here is derived from an EMBL/GenBank/DDBJ whole genome shotgun (WGS) entry which is preliminary data.</text>
</comment>
<dbReference type="GO" id="GO:0008670">
    <property type="term" value="F:2,4-dienoyl-CoA reductase (NADPH) activity"/>
    <property type="evidence" value="ECO:0007669"/>
    <property type="project" value="TreeGrafter"/>
</dbReference>
<keyword evidence="4" id="KW-0285">Flavoprotein</keyword>
<sequence length="671" mass="72783">MLGDSLPVPKDALVLQPIQLGGLTLRNRIFVPAHTTSYGKDHLPSDQHLAYHAARARGGVGAIIFEAIRVQDNCVGRPQGVAGFERSCIEPFSRIARAVNAEGARLLGQVIHLGRQVDGDFERTVSWAPSDIRWSTSSAMPHIMTEDDMQTVIDAHVRTSLNLVEAGLDGIEVQLAHGHLLPQFLSPLSNQRDDAYGGSLENRMRFPLAVVAAIRKAVGNDFCMGVRLGAEEFLPEALHLDEAVEIARRLARAVRLDFVNVSHSAYHASYSLAMQMADMAIDPQPFRQFPAAVRKALHDDGHRFPVMAVCRFRTLDEAEATLRAGHADMVGMARAHIAEPAIVRKTIEGRQDEIRPCINCNQGCAGMLEKNISIRCLVNPRTGLESRWDETQALPKASRPGAIVVVGGGPGGMEAAAELAALGHKVQLWEAGDALGGKLQYAAALTLRNEWEHLLSFQRIRLGRHGVTLRLGTRADAATLCAARPDAIVLATGSLPRPAPLAGEGKVFRLAEALEQLDQLGGSVAFVDLTGEWSSLSAIEHFAQTRRVSVLTPGTAFAWRTTIYSNLATQRRLREKKVRIMPLRKVHSWDGRTLVAEDVSTGENLELAGFDSVVVAQYDIANDGLHAPLRQAGMAVTLVGDCLAPRTALEALYEGAEAARKIHSALSGNHD</sequence>
<dbReference type="InterPro" id="IPR013785">
    <property type="entry name" value="Aldolase_TIM"/>
</dbReference>
<dbReference type="PANTHER" id="PTHR42917">
    <property type="entry name" value="2,4-DIENOYL-COA REDUCTASE"/>
    <property type="match status" value="1"/>
</dbReference>
<feature type="domain" description="NADH:flavin oxidoreductase/NADH oxidase N-terminal" evidence="10">
    <location>
        <begin position="16"/>
        <end position="353"/>
    </location>
</feature>
<dbReference type="Pfam" id="PF07992">
    <property type="entry name" value="Pyr_redox_2"/>
    <property type="match status" value="1"/>
</dbReference>
<evidence type="ECO:0000256" key="2">
    <source>
        <dbReference type="ARBA" id="ARBA00001966"/>
    </source>
</evidence>
<evidence type="ECO:0000313" key="12">
    <source>
        <dbReference type="EMBL" id="PVY62398.1"/>
    </source>
</evidence>
<evidence type="ECO:0000256" key="9">
    <source>
        <dbReference type="ARBA" id="ARBA00023014"/>
    </source>
</evidence>
<gene>
    <name evidence="12" type="ORF">C7440_1891</name>
</gene>
<evidence type="ECO:0000313" key="13">
    <source>
        <dbReference type="Proteomes" id="UP000246145"/>
    </source>
</evidence>
<organism evidence="12 13">
    <name type="scientific">Pusillimonas noertemannii</name>
    <dbReference type="NCBI Taxonomy" id="305977"/>
    <lineage>
        <taxon>Bacteria</taxon>
        <taxon>Pseudomonadati</taxon>
        <taxon>Pseudomonadota</taxon>
        <taxon>Betaproteobacteria</taxon>
        <taxon>Burkholderiales</taxon>
        <taxon>Alcaligenaceae</taxon>
        <taxon>Pusillimonas</taxon>
    </lineage>
</organism>
<keyword evidence="8" id="KW-0408">Iron</keyword>
<dbReference type="SUPFAM" id="SSF51905">
    <property type="entry name" value="FAD/NAD(P)-binding domain"/>
    <property type="match status" value="1"/>
</dbReference>
<evidence type="ECO:0000256" key="1">
    <source>
        <dbReference type="ARBA" id="ARBA00001917"/>
    </source>
</evidence>
<dbReference type="EMBL" id="QEKO01000002">
    <property type="protein sequence ID" value="PVY62398.1"/>
    <property type="molecule type" value="Genomic_DNA"/>
</dbReference>
<accession>A0A2U1CN13</accession>
<feature type="domain" description="FAD/NAD(P)-binding" evidence="11">
    <location>
        <begin position="403"/>
        <end position="617"/>
    </location>
</feature>
<dbReference type="GO" id="GO:0046872">
    <property type="term" value="F:metal ion binding"/>
    <property type="evidence" value="ECO:0007669"/>
    <property type="project" value="UniProtKB-KW"/>
</dbReference>
<evidence type="ECO:0008006" key="14">
    <source>
        <dbReference type="Google" id="ProtNLM"/>
    </source>
</evidence>
<comment type="cofactor">
    <cofactor evidence="2">
        <name>[4Fe-4S] cluster</name>
        <dbReference type="ChEBI" id="CHEBI:49883"/>
    </cofactor>
</comment>
<dbReference type="OrthoDB" id="8523426at2"/>
<dbReference type="Proteomes" id="UP000246145">
    <property type="component" value="Unassembled WGS sequence"/>
</dbReference>
<keyword evidence="13" id="KW-1185">Reference proteome</keyword>
<dbReference type="AlphaFoldDB" id="A0A2U1CN13"/>
<evidence type="ECO:0000259" key="11">
    <source>
        <dbReference type="Pfam" id="PF07992"/>
    </source>
</evidence>
<keyword evidence="9" id="KW-0411">Iron-sulfur</keyword>
<evidence type="ECO:0000256" key="4">
    <source>
        <dbReference type="ARBA" id="ARBA00022630"/>
    </source>
</evidence>
<keyword evidence="6" id="KW-0479">Metal-binding</keyword>
<dbReference type="InterPro" id="IPR051793">
    <property type="entry name" value="NADH:flavin_oxidoreductase"/>
</dbReference>
<dbReference type="Pfam" id="PF00724">
    <property type="entry name" value="Oxidored_FMN"/>
    <property type="match status" value="1"/>
</dbReference>
<dbReference type="GO" id="GO:0010181">
    <property type="term" value="F:FMN binding"/>
    <property type="evidence" value="ECO:0007669"/>
    <property type="project" value="InterPro"/>
</dbReference>
<comment type="cofactor">
    <cofactor evidence="1">
        <name>FMN</name>
        <dbReference type="ChEBI" id="CHEBI:58210"/>
    </cofactor>
</comment>
<dbReference type="SUPFAM" id="SSF51395">
    <property type="entry name" value="FMN-linked oxidoreductases"/>
    <property type="match status" value="1"/>
</dbReference>
<name>A0A2U1CN13_9BURK</name>
<dbReference type="InterPro" id="IPR036188">
    <property type="entry name" value="FAD/NAD-bd_sf"/>
</dbReference>
<keyword evidence="7" id="KW-0560">Oxidoreductase</keyword>
<dbReference type="GO" id="GO:0051536">
    <property type="term" value="F:iron-sulfur cluster binding"/>
    <property type="evidence" value="ECO:0007669"/>
    <property type="project" value="UniProtKB-KW"/>
</dbReference>
<dbReference type="Gene3D" id="3.50.50.60">
    <property type="entry name" value="FAD/NAD(P)-binding domain"/>
    <property type="match status" value="1"/>
</dbReference>
<dbReference type="PANTHER" id="PTHR42917:SF2">
    <property type="entry name" value="2,4-DIENOYL-COA REDUCTASE [(2E)-ENOYL-COA-PRODUCING]"/>
    <property type="match status" value="1"/>
</dbReference>
<proteinExistence type="inferred from homology"/>
<evidence type="ECO:0000256" key="6">
    <source>
        <dbReference type="ARBA" id="ARBA00022723"/>
    </source>
</evidence>
<dbReference type="SUPFAM" id="SSF51971">
    <property type="entry name" value="Nucleotide-binding domain"/>
    <property type="match status" value="1"/>
</dbReference>
<dbReference type="RefSeq" id="WP_116518340.1">
    <property type="nucleotide sequence ID" value="NZ_JACCEX010000002.1"/>
</dbReference>
<protein>
    <recommendedName>
        <fullName evidence="14">2,4-dienoyl-CoA reductase-like NADH-dependent reductase (Old Yellow Enzyme family)</fullName>
    </recommendedName>
</protein>
<evidence type="ECO:0000256" key="8">
    <source>
        <dbReference type="ARBA" id="ARBA00023004"/>
    </source>
</evidence>
<evidence type="ECO:0000256" key="5">
    <source>
        <dbReference type="ARBA" id="ARBA00022643"/>
    </source>
</evidence>
<dbReference type="Gene3D" id="3.20.20.70">
    <property type="entry name" value="Aldolase class I"/>
    <property type="match status" value="1"/>
</dbReference>
<keyword evidence="5" id="KW-0288">FMN</keyword>
<dbReference type="GO" id="GO:0033543">
    <property type="term" value="P:fatty acid beta-oxidation, unsaturated, even number, reductase/isomerase pathway"/>
    <property type="evidence" value="ECO:0007669"/>
    <property type="project" value="TreeGrafter"/>
</dbReference>
<evidence type="ECO:0000259" key="10">
    <source>
        <dbReference type="Pfam" id="PF00724"/>
    </source>
</evidence>
<dbReference type="InterPro" id="IPR001155">
    <property type="entry name" value="OxRdtase_FMN_N"/>
</dbReference>
<comment type="similarity">
    <text evidence="3">In the N-terminal section; belongs to the NADH:flavin oxidoreductase/NADH oxidase family.</text>
</comment>
<dbReference type="InterPro" id="IPR023753">
    <property type="entry name" value="FAD/NAD-binding_dom"/>
</dbReference>
<dbReference type="PRINTS" id="PR00368">
    <property type="entry name" value="FADPNR"/>
</dbReference>